<dbReference type="InterPro" id="IPR000888">
    <property type="entry name" value="RmlC-like"/>
</dbReference>
<proteinExistence type="inferred from homology"/>
<comment type="similarity">
    <text evidence="6">Belongs to the dTDP-4-dehydrorhamnose 3,5-epimerase family.</text>
</comment>
<comment type="function">
    <text evidence="2 6">Catalyzes the epimerization of the C3' and C5'positions of dTDP-6-deoxy-D-xylo-4-hexulose, forming dTDP-6-deoxy-L-lyxo-4-hexulose.</text>
</comment>
<evidence type="ECO:0000256" key="2">
    <source>
        <dbReference type="ARBA" id="ARBA00001997"/>
    </source>
</evidence>
<dbReference type="AlphaFoldDB" id="A0A917IV88"/>
<comment type="caution">
    <text evidence="7">The sequence shown here is derived from an EMBL/GenBank/DDBJ whole genome shotgun (WGS) entry which is preliminary data.</text>
</comment>
<evidence type="ECO:0000256" key="3">
    <source>
        <dbReference type="ARBA" id="ARBA00012098"/>
    </source>
</evidence>
<feature type="active site" description="Proton acceptor" evidence="5">
    <location>
        <position position="61"/>
    </location>
</feature>
<dbReference type="CDD" id="cd00438">
    <property type="entry name" value="cupin_RmlC"/>
    <property type="match status" value="1"/>
</dbReference>
<dbReference type="EC" id="5.1.3.13" evidence="3 6"/>
<sequence length="179" mass="20191">MKFEPTDIAGLTVIHYQPFADARGGFVKTIHRESFEQEGLEWQFAESYFSISARDVIRGMHFQVPPHDHDKLVHVVKGSIIDVVLDIRNDAPTYGSWVATLLNDENRKALYIGKGLAHGFLSLEPDTIVEYHTTTQQHKACEGGVLWNSFGYEWPVAAPVLSERDKGFAAFSHAQTWFA</sequence>
<dbReference type="NCBIfam" id="TIGR01221">
    <property type="entry name" value="rmlC"/>
    <property type="match status" value="1"/>
</dbReference>
<evidence type="ECO:0000256" key="1">
    <source>
        <dbReference type="ARBA" id="ARBA00001298"/>
    </source>
</evidence>
<comment type="pathway">
    <text evidence="6">Carbohydrate biosynthesis; dTDP-L-rhamnose biosynthesis.</text>
</comment>
<evidence type="ECO:0000256" key="4">
    <source>
        <dbReference type="ARBA" id="ARBA00019595"/>
    </source>
</evidence>
<feature type="active site" description="Proton donor" evidence="5">
    <location>
        <position position="131"/>
    </location>
</feature>
<dbReference type="PANTHER" id="PTHR21047:SF2">
    <property type="entry name" value="THYMIDINE DIPHOSPHO-4-KETO-RHAMNOSE 3,5-EPIMERASE"/>
    <property type="match status" value="1"/>
</dbReference>
<evidence type="ECO:0000313" key="7">
    <source>
        <dbReference type="EMBL" id="GGH65545.1"/>
    </source>
</evidence>
<comment type="catalytic activity">
    <reaction evidence="1 6">
        <text>dTDP-4-dehydro-6-deoxy-alpha-D-glucose = dTDP-4-dehydro-beta-L-rhamnose</text>
        <dbReference type="Rhea" id="RHEA:16969"/>
        <dbReference type="ChEBI" id="CHEBI:57649"/>
        <dbReference type="ChEBI" id="CHEBI:62830"/>
        <dbReference type="EC" id="5.1.3.13"/>
    </reaction>
</comment>
<comment type="subunit">
    <text evidence="6">Homodimer.</text>
</comment>
<dbReference type="PANTHER" id="PTHR21047">
    <property type="entry name" value="DTDP-6-DEOXY-D-GLUCOSE-3,5 EPIMERASE"/>
    <property type="match status" value="1"/>
</dbReference>
<dbReference type="Gene3D" id="2.60.120.10">
    <property type="entry name" value="Jelly Rolls"/>
    <property type="match status" value="1"/>
</dbReference>
<dbReference type="GO" id="GO:0008830">
    <property type="term" value="F:dTDP-4-dehydrorhamnose 3,5-epimerase activity"/>
    <property type="evidence" value="ECO:0007669"/>
    <property type="project" value="UniProtKB-UniRule"/>
</dbReference>
<evidence type="ECO:0000256" key="6">
    <source>
        <dbReference type="RuleBase" id="RU364069"/>
    </source>
</evidence>
<accession>A0A917IV88</accession>
<dbReference type="Proteomes" id="UP000627292">
    <property type="component" value="Unassembled WGS sequence"/>
</dbReference>
<dbReference type="GO" id="GO:0000271">
    <property type="term" value="P:polysaccharide biosynthetic process"/>
    <property type="evidence" value="ECO:0007669"/>
    <property type="project" value="TreeGrafter"/>
</dbReference>
<dbReference type="GO" id="GO:0005829">
    <property type="term" value="C:cytosol"/>
    <property type="evidence" value="ECO:0007669"/>
    <property type="project" value="TreeGrafter"/>
</dbReference>
<evidence type="ECO:0000256" key="5">
    <source>
        <dbReference type="PIRSR" id="PIRSR600888-1"/>
    </source>
</evidence>
<name>A0A917IV88_9BACT</name>
<reference evidence="7" key="1">
    <citation type="journal article" date="2014" name="Int. J. Syst. Evol. Microbiol.">
        <title>Complete genome sequence of Corynebacterium casei LMG S-19264T (=DSM 44701T), isolated from a smear-ripened cheese.</title>
        <authorList>
            <consortium name="US DOE Joint Genome Institute (JGI-PGF)"/>
            <person name="Walter F."/>
            <person name="Albersmeier A."/>
            <person name="Kalinowski J."/>
            <person name="Ruckert C."/>
        </authorList>
    </citation>
    <scope>NUCLEOTIDE SEQUENCE</scope>
    <source>
        <strain evidence="7">CGMCC 1.15290</strain>
    </source>
</reference>
<keyword evidence="6" id="KW-0413">Isomerase</keyword>
<organism evidence="7 8">
    <name type="scientific">Filimonas zeae</name>
    <dbReference type="NCBI Taxonomy" id="1737353"/>
    <lineage>
        <taxon>Bacteria</taxon>
        <taxon>Pseudomonadati</taxon>
        <taxon>Bacteroidota</taxon>
        <taxon>Chitinophagia</taxon>
        <taxon>Chitinophagales</taxon>
        <taxon>Chitinophagaceae</taxon>
        <taxon>Filimonas</taxon>
    </lineage>
</organism>
<keyword evidence="8" id="KW-1185">Reference proteome</keyword>
<dbReference type="SUPFAM" id="SSF51182">
    <property type="entry name" value="RmlC-like cupins"/>
    <property type="match status" value="1"/>
</dbReference>
<dbReference type="GO" id="GO:0019305">
    <property type="term" value="P:dTDP-rhamnose biosynthetic process"/>
    <property type="evidence" value="ECO:0007669"/>
    <property type="project" value="UniProtKB-UniRule"/>
</dbReference>
<dbReference type="EMBL" id="BMIB01000002">
    <property type="protein sequence ID" value="GGH65545.1"/>
    <property type="molecule type" value="Genomic_DNA"/>
</dbReference>
<dbReference type="InterPro" id="IPR014710">
    <property type="entry name" value="RmlC-like_jellyroll"/>
</dbReference>
<dbReference type="InterPro" id="IPR011051">
    <property type="entry name" value="RmlC_Cupin_sf"/>
</dbReference>
<dbReference type="RefSeq" id="WP_188951775.1">
    <property type="nucleotide sequence ID" value="NZ_BMIB01000002.1"/>
</dbReference>
<gene>
    <name evidence="7" type="primary">wbcA</name>
    <name evidence="7" type="ORF">GCM10011379_18790</name>
</gene>
<protein>
    <recommendedName>
        <fullName evidence="4 6">dTDP-4-dehydrorhamnose 3,5-epimerase</fullName>
        <ecNumber evidence="3 6">5.1.3.13</ecNumber>
    </recommendedName>
    <alternativeName>
        <fullName evidence="6">Thymidine diphospho-4-keto-rhamnose 3,5-epimerase</fullName>
    </alternativeName>
</protein>
<dbReference type="Pfam" id="PF00908">
    <property type="entry name" value="dTDP_sugar_isom"/>
    <property type="match status" value="1"/>
</dbReference>
<reference evidence="7" key="2">
    <citation type="submission" date="2020-09" db="EMBL/GenBank/DDBJ databases">
        <authorList>
            <person name="Sun Q."/>
            <person name="Zhou Y."/>
        </authorList>
    </citation>
    <scope>NUCLEOTIDE SEQUENCE</scope>
    <source>
        <strain evidence="7">CGMCC 1.15290</strain>
    </source>
</reference>
<evidence type="ECO:0000313" key="8">
    <source>
        <dbReference type="Proteomes" id="UP000627292"/>
    </source>
</evidence>